<name>A0A8H7HF57_9AGAM</name>
<gene>
    <name evidence="1" type="ORF">RHS04_01132</name>
</gene>
<evidence type="ECO:0000313" key="1">
    <source>
        <dbReference type="EMBL" id="KAF8684985.1"/>
    </source>
</evidence>
<proteinExistence type="predicted"/>
<comment type="caution">
    <text evidence="1">The sequence shown here is derived from an EMBL/GenBank/DDBJ whole genome shotgun (WGS) entry which is preliminary data.</text>
</comment>
<sequence>MSDYIQLVSSILVESRHGGHHPRSLNKSFAGFPDVLDPAQGVALLITNKYEGRNWPDDFKHSMSLEGAVKDSIHIRQFLEKFGPTMGVNAQAIDDASRKNIVRGPHRESYRELPTAADNSKDMVYITPPPLDVTSDGRETETLEGLTAKVHSTFLDSSSPLTLSAGNGQNVFKIDPWDQIVDYYRLLLFRQCVWWVLPMVLAETDLSGLSGLKFVLNLGQDGSASWHKTDECQWGEEIASPMLHIAGSLREEQVYETRNAGGYLTEVAEPMSLPQILLHLRERVDHHLSIAKEHPKYSGKLKGAKQVPQPLDDPEILSKIGLGKNVPISY</sequence>
<accession>A0A8H7HF57</accession>
<reference evidence="1" key="1">
    <citation type="submission" date="2020-09" db="EMBL/GenBank/DDBJ databases">
        <title>Comparative genome analyses of four rice-infecting Rhizoctonia solani isolates reveal extensive enrichment of homogalacturonan modification genes.</title>
        <authorList>
            <person name="Lee D.-Y."/>
            <person name="Jeon J."/>
            <person name="Kim K.-T."/>
            <person name="Cheong K."/>
            <person name="Song H."/>
            <person name="Choi G."/>
            <person name="Ko J."/>
            <person name="Opiyo S.O."/>
            <person name="Zuo S."/>
            <person name="Madhav S."/>
            <person name="Lee Y.-H."/>
            <person name="Wang G.-L."/>
        </authorList>
    </citation>
    <scope>NUCLEOTIDE SEQUENCE</scope>
    <source>
        <strain evidence="1">AG1-IA YN-7</strain>
    </source>
</reference>
<organism evidence="1 2">
    <name type="scientific">Rhizoctonia solani</name>
    <dbReference type="NCBI Taxonomy" id="456999"/>
    <lineage>
        <taxon>Eukaryota</taxon>
        <taxon>Fungi</taxon>
        <taxon>Dikarya</taxon>
        <taxon>Basidiomycota</taxon>
        <taxon>Agaricomycotina</taxon>
        <taxon>Agaricomycetes</taxon>
        <taxon>Cantharellales</taxon>
        <taxon>Ceratobasidiaceae</taxon>
        <taxon>Rhizoctonia</taxon>
    </lineage>
</organism>
<evidence type="ECO:0000313" key="2">
    <source>
        <dbReference type="Proteomes" id="UP000650582"/>
    </source>
</evidence>
<dbReference type="EMBL" id="JACYCC010000024">
    <property type="protein sequence ID" value="KAF8684985.1"/>
    <property type="molecule type" value="Genomic_DNA"/>
</dbReference>
<protein>
    <submittedName>
        <fullName evidence="1">Uncharacterized protein</fullName>
    </submittedName>
</protein>
<dbReference type="AlphaFoldDB" id="A0A8H7HF57"/>
<dbReference type="Proteomes" id="UP000650582">
    <property type="component" value="Unassembled WGS sequence"/>
</dbReference>